<reference evidence="1 2" key="1">
    <citation type="submission" date="2022-01" db="EMBL/GenBank/DDBJ databases">
        <title>Whole genome-based taxonomy of the Shewanellaceae.</title>
        <authorList>
            <person name="Martin-Rodriguez A.J."/>
        </authorList>
    </citation>
    <scope>NUCLEOTIDE SEQUENCE [LARGE SCALE GENOMIC DNA]</scope>
    <source>
        <strain evidence="1 2">DSM 24955</strain>
    </source>
</reference>
<dbReference type="EMBL" id="JAKIKU010000004">
    <property type="protein sequence ID" value="MCL1045594.1"/>
    <property type="molecule type" value="Genomic_DNA"/>
</dbReference>
<organism evidence="1 2">
    <name type="scientific">Shewanella electrodiphila</name>
    <dbReference type="NCBI Taxonomy" id="934143"/>
    <lineage>
        <taxon>Bacteria</taxon>
        <taxon>Pseudomonadati</taxon>
        <taxon>Pseudomonadota</taxon>
        <taxon>Gammaproteobacteria</taxon>
        <taxon>Alteromonadales</taxon>
        <taxon>Shewanellaceae</taxon>
        <taxon>Shewanella</taxon>
    </lineage>
</organism>
<name>A0ABT0KPH0_9GAMM</name>
<keyword evidence="2" id="KW-1185">Reference proteome</keyword>
<dbReference type="Proteomes" id="UP001202134">
    <property type="component" value="Unassembled WGS sequence"/>
</dbReference>
<dbReference type="SUPFAM" id="SSF49313">
    <property type="entry name" value="Cadherin-like"/>
    <property type="match status" value="2"/>
</dbReference>
<accession>A0ABT0KPH0</accession>
<dbReference type="Pfam" id="PF05345">
    <property type="entry name" value="He_PIG"/>
    <property type="match status" value="1"/>
</dbReference>
<dbReference type="RefSeq" id="WP_248955597.1">
    <property type="nucleotide sequence ID" value="NZ_JAKIKU010000004.1"/>
</dbReference>
<proteinExistence type="predicted"/>
<dbReference type="InterPro" id="IPR013783">
    <property type="entry name" value="Ig-like_fold"/>
</dbReference>
<evidence type="ECO:0000313" key="2">
    <source>
        <dbReference type="Proteomes" id="UP001202134"/>
    </source>
</evidence>
<protein>
    <submittedName>
        <fullName evidence="1">Ig domain-containing protein</fullName>
    </submittedName>
</protein>
<comment type="caution">
    <text evidence="1">The sequence shown here is derived from an EMBL/GenBank/DDBJ whole genome shotgun (WGS) entry which is preliminary data.</text>
</comment>
<gene>
    <name evidence="1" type="ORF">L2737_09675</name>
</gene>
<sequence>MDFTPNWRPSIIAAALSIALVGCGSSDSDDSAPEQDKNIAPQITSSAIVTAIEDIAYSYQITVTDPDDSNNGTDLNYELTNAPEGMLISDMGLITWMPIEGVLTSGTVTISASDGGEDGATAATQNFEVIVTPVNDSPLITSTLMLTAVEDILYTSQVVVEDSDDLLEGLNFSLENAPEGMVIDATGLVSWTPTEGVLTSGEVTLTVADGGEDNAVAATDIFEVIVTPVNDAPTVSLITEQTVNAGETFTYQLAVSDVDDLNVENDISFEMISGPAELTISATGLISYNSAVTETTLTDISISVADGGEDGAAPAIVSFSLDEKFFVAVSGSTINYFNGENIVDSSVMLSNGDTLSQLATSDADGNFSILIQDTEITDRLTLSADATGFAEAAISFSSSELAQAHNLLLLPVHQTVSFDASQVNELSVEDTLLITLPEDSLVNANGDLAETAVLAELTIINPAIDIEMMPGDMLTINEAGEIVPIESFGAITVSFEDENGNPLQLAEGKTAEIRIPAVGSFPPSTIPLYYFDEISGLWVEEGEATLMNDNGQSYYAGNVSHFTTWNADRIYETVFINGCVADVEGTRLTSARLNSDGRDYFGRSVTYSDSNGDFSLPVRQNSSMLIGASLGFQSRTEIMATGSEDITLPECLVLSEALTKITLNWGEAPRDLDSHLFISQGDTELGHVYFGNREVTIESSVIYLDVDDITSYGPEVISIPSYPVAGVYDYFVYNYSSSPAIDPATTRVEVIFNNEQYLFTPPTEDITLWWHVAQIEKSAEGILTFTPMNEWVDAPDRTPQSLSLPSSYSTQAAPLKALPLKAIDSLVNELINSKYYVK</sequence>
<evidence type="ECO:0000313" key="1">
    <source>
        <dbReference type="EMBL" id="MCL1045594.1"/>
    </source>
</evidence>
<dbReference type="Gene3D" id="2.60.40.10">
    <property type="entry name" value="Immunoglobulins"/>
    <property type="match status" value="3"/>
</dbReference>
<dbReference type="InterPro" id="IPR015919">
    <property type="entry name" value="Cadherin-like_sf"/>
</dbReference>